<keyword evidence="2" id="KW-1185">Reference proteome</keyword>
<gene>
    <name evidence="1" type="ORF">SNE40_013043</name>
</gene>
<proteinExistence type="predicted"/>
<dbReference type="AlphaFoldDB" id="A0AAN8JMS1"/>
<comment type="caution">
    <text evidence="1">The sequence shown here is derived from an EMBL/GenBank/DDBJ whole genome shotgun (WGS) entry which is preliminary data.</text>
</comment>
<sequence>MLRQQHFKKYFEASICLNFTSVPFSKVKAILSTKEEQFTVQCRTSFEEGDGMKMVSVPEETRGGCHHQHEFSALLTGAKLNWSQTRSACQLIKDIRVMLKFMNPVDKKFISGILPKERHR</sequence>
<accession>A0AAN8JMS1</accession>
<organism evidence="1 2">
    <name type="scientific">Patella caerulea</name>
    <name type="common">Rayed Mediterranean limpet</name>
    <dbReference type="NCBI Taxonomy" id="87958"/>
    <lineage>
        <taxon>Eukaryota</taxon>
        <taxon>Metazoa</taxon>
        <taxon>Spiralia</taxon>
        <taxon>Lophotrochozoa</taxon>
        <taxon>Mollusca</taxon>
        <taxon>Gastropoda</taxon>
        <taxon>Patellogastropoda</taxon>
        <taxon>Patelloidea</taxon>
        <taxon>Patellidae</taxon>
        <taxon>Patella</taxon>
    </lineage>
</organism>
<dbReference type="Proteomes" id="UP001347796">
    <property type="component" value="Unassembled WGS sequence"/>
</dbReference>
<evidence type="ECO:0000313" key="1">
    <source>
        <dbReference type="EMBL" id="KAK6178235.1"/>
    </source>
</evidence>
<protein>
    <submittedName>
        <fullName evidence="1">Uncharacterized protein</fullName>
    </submittedName>
</protein>
<evidence type="ECO:0000313" key="2">
    <source>
        <dbReference type="Proteomes" id="UP001347796"/>
    </source>
</evidence>
<name>A0AAN8JMS1_PATCE</name>
<dbReference type="EMBL" id="JAZGQO010000009">
    <property type="protein sequence ID" value="KAK6178235.1"/>
    <property type="molecule type" value="Genomic_DNA"/>
</dbReference>
<reference evidence="1 2" key="1">
    <citation type="submission" date="2024-01" db="EMBL/GenBank/DDBJ databases">
        <title>The genome of the rayed Mediterranean limpet Patella caerulea (Linnaeus, 1758).</title>
        <authorList>
            <person name="Anh-Thu Weber A."/>
            <person name="Halstead-Nussloch G."/>
        </authorList>
    </citation>
    <scope>NUCLEOTIDE SEQUENCE [LARGE SCALE GENOMIC DNA]</scope>
    <source>
        <strain evidence="1">AATW-2023a</strain>
        <tissue evidence="1">Whole specimen</tissue>
    </source>
</reference>